<feature type="non-terminal residue" evidence="1">
    <location>
        <position position="373"/>
    </location>
</feature>
<dbReference type="Gene3D" id="2.170.15.10">
    <property type="entry name" value="Proaerolysin, chain A, domain 3"/>
    <property type="match status" value="1"/>
</dbReference>
<dbReference type="EMBL" id="JAATIS010007298">
    <property type="protein sequence ID" value="KAG2458372.1"/>
    <property type="molecule type" value="Genomic_DNA"/>
</dbReference>
<accession>A0A8X7X0W4</accession>
<evidence type="ECO:0000313" key="1">
    <source>
        <dbReference type="EMBL" id="KAG2458372.1"/>
    </source>
</evidence>
<comment type="caution">
    <text evidence="1">The sequence shown here is derived from an EMBL/GenBank/DDBJ whole genome shotgun (WGS) entry which is preliminary data.</text>
</comment>
<protein>
    <submittedName>
        <fullName evidence="1">NATT3 protein</fullName>
    </submittedName>
</protein>
<dbReference type="PANTHER" id="PTHR39244">
    <property type="entry name" value="NATTERIN-4"/>
    <property type="match status" value="1"/>
</dbReference>
<dbReference type="SUPFAM" id="SSF56973">
    <property type="entry name" value="Aerolisin/ETX pore-forming domain"/>
    <property type="match status" value="1"/>
</dbReference>
<proteinExistence type="predicted"/>
<dbReference type="InterPro" id="IPR053237">
    <property type="entry name" value="Natterin_C"/>
</dbReference>
<gene>
    <name evidence="1" type="primary">Natt3_3</name>
    <name evidence="1" type="ORF">GTO96_0018026</name>
</gene>
<name>A0A8X7X0W4_POLSE</name>
<dbReference type="CDD" id="cd20220">
    <property type="entry name" value="PFM_natterin-3-like"/>
    <property type="match status" value="1"/>
</dbReference>
<dbReference type="Proteomes" id="UP000886611">
    <property type="component" value="Unassembled WGS sequence"/>
</dbReference>
<feature type="non-terminal residue" evidence="1">
    <location>
        <position position="1"/>
    </location>
</feature>
<sequence length="373" mass="41912">MTFLLLSDVCSDSASMASPPKNLENITKAPEAEAEDLSIIPVLKEVAPPSHLNSNFMLWKASAQQRSLDTTSLFGSTINLQWVPFKEVFLNDMVSIWNSYESRTDYVCKVKCEPGFYNPINRDKFEFLEWVSGSYGSFPALAVIVCEGYDVLIGKNKYGLGKILPKQSSFYLPWEGYEYTYYYYDVLSINKGSYSQEVTNVMYDTNQAKFLELPPELLMIYSLDNYMCQSVNKTVTHWSTTADENYWDIQCSTIYGDSMSFTAGIPELISGSVSVSTEKTFTTTFGKTSDTSNCHPLSVNVTLKPNQSCKIKILEKKVTATVPFTARLSRTYWNGNRASTTVVGQYHGVQVMEGKPVIEKCEQIPNAQPCPSE</sequence>
<evidence type="ECO:0000313" key="2">
    <source>
        <dbReference type="Proteomes" id="UP000886611"/>
    </source>
</evidence>
<dbReference type="PANTHER" id="PTHR39244:SF5">
    <property type="entry name" value="NATTERIN-3-LIKE"/>
    <property type="match status" value="1"/>
</dbReference>
<keyword evidence="2" id="KW-1185">Reference proteome</keyword>
<organism evidence="1 2">
    <name type="scientific">Polypterus senegalus</name>
    <name type="common">Senegal bichir</name>
    <dbReference type="NCBI Taxonomy" id="55291"/>
    <lineage>
        <taxon>Eukaryota</taxon>
        <taxon>Metazoa</taxon>
        <taxon>Chordata</taxon>
        <taxon>Craniata</taxon>
        <taxon>Vertebrata</taxon>
        <taxon>Euteleostomi</taxon>
        <taxon>Actinopterygii</taxon>
        <taxon>Polypteriformes</taxon>
        <taxon>Polypteridae</taxon>
        <taxon>Polypterus</taxon>
    </lineage>
</organism>
<dbReference type="AlphaFoldDB" id="A0A8X7X0W4"/>
<reference evidence="1 2" key="1">
    <citation type="journal article" date="2021" name="Cell">
        <title>Tracing the genetic footprints of vertebrate landing in non-teleost ray-finned fishes.</title>
        <authorList>
            <person name="Bi X."/>
            <person name="Wang K."/>
            <person name="Yang L."/>
            <person name="Pan H."/>
            <person name="Jiang H."/>
            <person name="Wei Q."/>
            <person name="Fang M."/>
            <person name="Yu H."/>
            <person name="Zhu C."/>
            <person name="Cai Y."/>
            <person name="He Y."/>
            <person name="Gan X."/>
            <person name="Zeng H."/>
            <person name="Yu D."/>
            <person name="Zhu Y."/>
            <person name="Jiang H."/>
            <person name="Qiu Q."/>
            <person name="Yang H."/>
            <person name="Zhang Y.E."/>
            <person name="Wang W."/>
            <person name="Zhu M."/>
            <person name="He S."/>
            <person name="Zhang G."/>
        </authorList>
    </citation>
    <scope>NUCLEOTIDE SEQUENCE [LARGE SCALE GENOMIC DNA]</scope>
    <source>
        <strain evidence="1">Bchr_013</strain>
    </source>
</reference>